<dbReference type="Proteomes" id="UP001595685">
    <property type="component" value="Unassembled WGS sequence"/>
</dbReference>
<evidence type="ECO:0000259" key="2">
    <source>
        <dbReference type="Pfam" id="PF03235"/>
    </source>
</evidence>
<feature type="domain" description="GmrSD restriction endonucleases C-terminal" evidence="3">
    <location>
        <begin position="529"/>
        <end position="633"/>
    </location>
</feature>
<dbReference type="PANTHER" id="PTHR35149:SF1">
    <property type="entry name" value="DUF5655 DOMAIN-CONTAINING PROTEIN"/>
    <property type="match status" value="1"/>
</dbReference>
<name>A0ABV7WJ63_9MICO</name>
<dbReference type="PANTHER" id="PTHR35149">
    <property type="entry name" value="SLL5132 PROTEIN"/>
    <property type="match status" value="1"/>
</dbReference>
<dbReference type="RefSeq" id="WP_340288880.1">
    <property type="nucleotide sequence ID" value="NZ_JBBEOI010000004.1"/>
</dbReference>
<feature type="region of interest" description="Disordered" evidence="1">
    <location>
        <begin position="640"/>
        <end position="666"/>
    </location>
</feature>
<proteinExistence type="predicted"/>
<evidence type="ECO:0000313" key="4">
    <source>
        <dbReference type="EMBL" id="MFC3688588.1"/>
    </source>
</evidence>
<accession>A0ABV7WJ63</accession>
<evidence type="ECO:0000256" key="1">
    <source>
        <dbReference type="SAM" id="MobiDB-lite"/>
    </source>
</evidence>
<keyword evidence="5" id="KW-1185">Reference proteome</keyword>
<evidence type="ECO:0000259" key="3">
    <source>
        <dbReference type="Pfam" id="PF07510"/>
    </source>
</evidence>
<feature type="compositionally biased region" description="Polar residues" evidence="1">
    <location>
        <begin position="656"/>
        <end position="666"/>
    </location>
</feature>
<dbReference type="InterPro" id="IPR011089">
    <property type="entry name" value="GmrSD_C"/>
</dbReference>
<organism evidence="4 5">
    <name type="scientific">Aquipuribacter hungaricus</name>
    <dbReference type="NCBI Taxonomy" id="545624"/>
    <lineage>
        <taxon>Bacteria</taxon>
        <taxon>Bacillati</taxon>
        <taxon>Actinomycetota</taxon>
        <taxon>Actinomycetes</taxon>
        <taxon>Micrococcales</taxon>
        <taxon>Intrasporangiaceae</taxon>
        <taxon>Aquipuribacter</taxon>
    </lineage>
</organism>
<sequence>MTERPVQAELLSIGEVFQDASYQVPIYQRNYSWSEEEIGQLIDDIWSAARDAGAEVDDAATYFLGNLVVAERPDGTTQTELRHFDVIDGQQRLTTLSLLLEALDTQADPHRPGPYLLYASRPGAAAALANPGSPDGGGGPAASVHTAFRIIQQSLATHLGKDDNGTARQAFATFLLQRVRLVRATLDASTDLNRYFEIMNTRGQQLEQVDIVKARLMRLLGDEPDDQNCFAWIWDACADMDTYVQMSLTRVARAVDPVSLRRQIFGPSYDTLQGHDFATLNTFLQRFRGEGVVVVGSHEDGGLEEALVAYARAPEPSAAADGEGSDRFRSPIIFASFLLHVLKVLDTGPSADDDTDDGGLDDNKLIVLFDKRFGSQTDHTGSRDAVKRFAETLLRCRFVFDNFVLKREYTGRNGDDGDWSLRRLTQGTKPSSVTYQNAFAGTEASEEDHALHRRALLLQSMLRITYTSPRTMHWITAVLRMPELDRDGSTSGAAVVSRLEDFARARVRAAYFAGKTPSGFAIERIVFTYLDYLLLQRDSRTGYRFTFRNSVEHFFPQQPDRDQADDVELPQGLNSLGNLALISVGANSKFSNNTPRRKSDFIRLIAQSPKLQLMAQHAETWDDEAIDAHCREMERLLGEDVANAPPPDHHLGAVSQPGSGDQGTAT</sequence>
<dbReference type="InterPro" id="IPR004919">
    <property type="entry name" value="GmrSD_N"/>
</dbReference>
<reference evidence="5" key="1">
    <citation type="journal article" date="2019" name="Int. J. Syst. Evol. Microbiol.">
        <title>The Global Catalogue of Microorganisms (GCM) 10K type strain sequencing project: providing services to taxonomists for standard genome sequencing and annotation.</title>
        <authorList>
            <consortium name="The Broad Institute Genomics Platform"/>
            <consortium name="The Broad Institute Genome Sequencing Center for Infectious Disease"/>
            <person name="Wu L."/>
            <person name="Ma J."/>
        </authorList>
    </citation>
    <scope>NUCLEOTIDE SEQUENCE [LARGE SCALE GENOMIC DNA]</scope>
    <source>
        <strain evidence="5">NCAIM B.02333</strain>
    </source>
</reference>
<dbReference type="Pfam" id="PF03235">
    <property type="entry name" value="GmrSD_N"/>
    <property type="match status" value="1"/>
</dbReference>
<feature type="domain" description="GmrSD restriction endonucleases N-terminal" evidence="2">
    <location>
        <begin position="13"/>
        <end position="217"/>
    </location>
</feature>
<evidence type="ECO:0000313" key="5">
    <source>
        <dbReference type="Proteomes" id="UP001595685"/>
    </source>
</evidence>
<gene>
    <name evidence="4" type="ORF">ACFOLH_09575</name>
</gene>
<protein>
    <submittedName>
        <fullName evidence="4">DUF262 domain-containing protein</fullName>
    </submittedName>
</protein>
<dbReference type="Pfam" id="PF07510">
    <property type="entry name" value="GmrSD_C"/>
    <property type="match status" value="1"/>
</dbReference>
<comment type="caution">
    <text evidence="4">The sequence shown here is derived from an EMBL/GenBank/DDBJ whole genome shotgun (WGS) entry which is preliminary data.</text>
</comment>
<dbReference type="EMBL" id="JBHRWW010000005">
    <property type="protein sequence ID" value="MFC3688588.1"/>
    <property type="molecule type" value="Genomic_DNA"/>
</dbReference>